<dbReference type="GO" id="GO:0008270">
    <property type="term" value="F:zinc ion binding"/>
    <property type="evidence" value="ECO:0007669"/>
    <property type="project" value="UniProtKB-KW"/>
</dbReference>
<dbReference type="InterPro" id="IPR011042">
    <property type="entry name" value="6-blade_b-propeller_TolB-like"/>
</dbReference>
<evidence type="ECO:0000313" key="1">
    <source>
        <dbReference type="EMBL" id="EDY19828.1"/>
    </source>
</evidence>
<dbReference type="InterPro" id="IPR006311">
    <property type="entry name" value="TAT_signal"/>
</dbReference>
<dbReference type="GO" id="GO:0043161">
    <property type="term" value="P:proteasome-mediated ubiquitin-dependent protein catabolic process"/>
    <property type="evidence" value="ECO:0007669"/>
    <property type="project" value="TreeGrafter"/>
</dbReference>
<dbReference type="Gene3D" id="2.120.10.30">
    <property type="entry name" value="TolB, C-terminal domain"/>
    <property type="match status" value="1"/>
</dbReference>
<dbReference type="GO" id="GO:0061630">
    <property type="term" value="F:ubiquitin protein ligase activity"/>
    <property type="evidence" value="ECO:0007669"/>
    <property type="project" value="TreeGrafter"/>
</dbReference>
<gene>
    <name evidence="1" type="ORF">CfE428DRAFT_2417</name>
</gene>
<proteinExistence type="predicted"/>
<dbReference type="PANTHER" id="PTHR24104:SF25">
    <property type="entry name" value="PROTEIN LIN-41"/>
    <property type="match status" value="1"/>
</dbReference>
<keyword evidence="2" id="KW-1185">Reference proteome</keyword>
<dbReference type="GO" id="GO:0000209">
    <property type="term" value="P:protein polyubiquitination"/>
    <property type="evidence" value="ECO:0007669"/>
    <property type="project" value="TreeGrafter"/>
</dbReference>
<sequence length="371" mass="41105" precursor="true">MNSEYLFPRRLGRRDFLKMSAASAAALVAPRFASAESSAPVKIGEGKWTYTLDESWGQLPEGMSWGFGCGIVVDAKDRVYVTSRSTSPCVAVFGTDGKLEETWSKDFGNGYDPEQVKATAHCVYWSKEPAGEFLYFTENVAKDAAGQPNLGKRIYKTDLKGKVLYTIGNVETEDATHQKFTWTNPTDVAVAPNGDIYTVDGYGSQIVSRFDKNFKHLKTIGGRAPKDAPKGKDAPHGTFNTCHGVWVNTLKSEPEIYIADRANGRYEVYDLDLNYKRTIAGDFARNPCCFYQHDGHIYIPDLGGLVAILDKDDNCVARLGDGKGVKKDEFQTGQKDKFAAPHAMCVDSKGNLYVLEWVPYGRVRKFTHTPA</sequence>
<protein>
    <submittedName>
        <fullName evidence="1">NHL repeat containing protein</fullName>
    </submittedName>
</protein>
<dbReference type="STRING" id="497964.CfE428DRAFT_2417"/>
<dbReference type="RefSeq" id="WP_006979742.1">
    <property type="nucleotide sequence ID" value="NZ_ABVL01000006.1"/>
</dbReference>
<reference evidence="1 2" key="1">
    <citation type="journal article" date="2011" name="J. Bacteriol.">
        <title>Genome sequence of Chthoniobacter flavus Ellin428, an aerobic heterotrophic soil bacterium.</title>
        <authorList>
            <person name="Kant R."/>
            <person name="van Passel M.W."/>
            <person name="Palva A."/>
            <person name="Lucas S."/>
            <person name="Lapidus A."/>
            <person name="Glavina Del Rio T."/>
            <person name="Dalin E."/>
            <person name="Tice H."/>
            <person name="Bruce D."/>
            <person name="Goodwin L."/>
            <person name="Pitluck S."/>
            <person name="Larimer F.W."/>
            <person name="Land M.L."/>
            <person name="Hauser L."/>
            <person name="Sangwan P."/>
            <person name="de Vos W.M."/>
            <person name="Janssen P.H."/>
            <person name="Smidt H."/>
        </authorList>
    </citation>
    <scope>NUCLEOTIDE SEQUENCE [LARGE SCALE GENOMIC DNA]</scope>
    <source>
        <strain evidence="1 2">Ellin428</strain>
    </source>
</reference>
<dbReference type="PANTHER" id="PTHR24104">
    <property type="entry name" value="E3 UBIQUITIN-PROTEIN LIGASE NHLRC1-RELATED"/>
    <property type="match status" value="1"/>
</dbReference>
<dbReference type="InterPro" id="IPR050952">
    <property type="entry name" value="TRIM-NHL_E3_ligases"/>
</dbReference>
<name>B4D0G6_9BACT</name>
<dbReference type="InParanoid" id="B4D0G6"/>
<evidence type="ECO:0000313" key="2">
    <source>
        <dbReference type="Proteomes" id="UP000005824"/>
    </source>
</evidence>
<dbReference type="AlphaFoldDB" id="B4D0G6"/>
<accession>B4D0G6</accession>
<dbReference type="SUPFAM" id="SSF63829">
    <property type="entry name" value="Calcium-dependent phosphotriesterase"/>
    <property type="match status" value="1"/>
</dbReference>
<dbReference type="NCBIfam" id="TIGR01409">
    <property type="entry name" value="TAT_signal_seq"/>
    <property type="match status" value="1"/>
</dbReference>
<dbReference type="PROSITE" id="PS51318">
    <property type="entry name" value="TAT"/>
    <property type="match status" value="1"/>
</dbReference>
<comment type="caution">
    <text evidence="1">The sequence shown here is derived from an EMBL/GenBank/DDBJ whole genome shotgun (WGS) entry which is preliminary data.</text>
</comment>
<dbReference type="EMBL" id="ABVL01000006">
    <property type="protein sequence ID" value="EDY19828.1"/>
    <property type="molecule type" value="Genomic_DNA"/>
</dbReference>
<dbReference type="InterPro" id="IPR019546">
    <property type="entry name" value="TAT_signal_bac_arc"/>
</dbReference>
<dbReference type="Proteomes" id="UP000005824">
    <property type="component" value="Unassembled WGS sequence"/>
</dbReference>
<organism evidence="1 2">
    <name type="scientific">Chthoniobacter flavus Ellin428</name>
    <dbReference type="NCBI Taxonomy" id="497964"/>
    <lineage>
        <taxon>Bacteria</taxon>
        <taxon>Pseudomonadati</taxon>
        <taxon>Verrucomicrobiota</taxon>
        <taxon>Spartobacteria</taxon>
        <taxon>Chthoniobacterales</taxon>
        <taxon>Chthoniobacteraceae</taxon>
        <taxon>Chthoniobacter</taxon>
    </lineage>
</organism>
<dbReference type="eggNOG" id="COG3386">
    <property type="taxonomic scope" value="Bacteria"/>
</dbReference>